<keyword evidence="1" id="KW-0812">Transmembrane</keyword>
<evidence type="ECO:0000256" key="1">
    <source>
        <dbReference type="SAM" id="Phobius"/>
    </source>
</evidence>
<keyword evidence="1" id="KW-0472">Membrane</keyword>
<feature type="transmembrane region" description="Helical" evidence="1">
    <location>
        <begin position="21"/>
        <end position="45"/>
    </location>
</feature>
<reference evidence="2 3" key="1">
    <citation type="journal article" date="2016" name="Nat. Commun.">
        <title>Thousands of microbial genomes shed light on interconnected biogeochemical processes in an aquifer system.</title>
        <authorList>
            <person name="Anantharaman K."/>
            <person name="Brown C.T."/>
            <person name="Hug L.A."/>
            <person name="Sharon I."/>
            <person name="Castelle C.J."/>
            <person name="Probst A.J."/>
            <person name="Thomas B.C."/>
            <person name="Singh A."/>
            <person name="Wilkins M.J."/>
            <person name="Karaoz U."/>
            <person name="Brodie E.L."/>
            <person name="Williams K.H."/>
            <person name="Hubbard S.S."/>
            <person name="Banfield J.F."/>
        </authorList>
    </citation>
    <scope>NUCLEOTIDE SEQUENCE [LARGE SCALE GENOMIC DNA]</scope>
</reference>
<keyword evidence="1" id="KW-1133">Transmembrane helix</keyword>
<evidence type="ECO:0000313" key="3">
    <source>
        <dbReference type="Proteomes" id="UP000176628"/>
    </source>
</evidence>
<dbReference type="EMBL" id="MFAV01000020">
    <property type="protein sequence ID" value="OGD86315.1"/>
    <property type="molecule type" value="Genomic_DNA"/>
</dbReference>
<accession>A0A1F5G3C1</accession>
<proteinExistence type="predicted"/>
<sequence>MLGKTYQNLKDATGENKTLRLSFAVGSFFFLLGTLLLLLKFQSLPPQIPLFYSKPWGEERIPEKIWLWLIPFISFLIISFNFLIIPVFIKKERFLVIILSLTSTVSLFLLFWTLIQILILIS</sequence>
<name>A0A1F5G3C1_9BACT</name>
<evidence type="ECO:0008006" key="4">
    <source>
        <dbReference type="Google" id="ProtNLM"/>
    </source>
</evidence>
<feature type="transmembrane region" description="Helical" evidence="1">
    <location>
        <begin position="65"/>
        <end position="89"/>
    </location>
</feature>
<feature type="transmembrane region" description="Helical" evidence="1">
    <location>
        <begin position="96"/>
        <end position="121"/>
    </location>
</feature>
<organism evidence="2 3">
    <name type="scientific">Candidatus Curtissbacteria bacterium RBG_16_39_7</name>
    <dbReference type="NCBI Taxonomy" id="1797707"/>
    <lineage>
        <taxon>Bacteria</taxon>
        <taxon>Candidatus Curtissiibacteriota</taxon>
    </lineage>
</organism>
<comment type="caution">
    <text evidence="2">The sequence shown here is derived from an EMBL/GenBank/DDBJ whole genome shotgun (WGS) entry which is preliminary data.</text>
</comment>
<protein>
    <recommendedName>
        <fullName evidence="4">DUF1648 domain-containing protein</fullName>
    </recommendedName>
</protein>
<gene>
    <name evidence="2" type="ORF">A2Z23_00140</name>
</gene>
<dbReference type="AlphaFoldDB" id="A0A1F5G3C1"/>
<dbReference type="Proteomes" id="UP000176628">
    <property type="component" value="Unassembled WGS sequence"/>
</dbReference>
<evidence type="ECO:0000313" key="2">
    <source>
        <dbReference type="EMBL" id="OGD86315.1"/>
    </source>
</evidence>